<dbReference type="InterPro" id="IPR039551">
    <property type="entry name" value="Cho/carn_acyl_trans"/>
</dbReference>
<evidence type="ECO:0000313" key="6">
    <source>
        <dbReference type="EMBL" id="KAI6657714.1"/>
    </source>
</evidence>
<evidence type="ECO:0000256" key="4">
    <source>
        <dbReference type="PIRSR" id="PIRSR600542-1"/>
    </source>
</evidence>
<gene>
    <name evidence="6" type="ORF">LOD99_459</name>
</gene>
<organism evidence="6 7">
    <name type="scientific">Oopsacas minuta</name>
    <dbReference type="NCBI Taxonomy" id="111878"/>
    <lineage>
        <taxon>Eukaryota</taxon>
        <taxon>Metazoa</taxon>
        <taxon>Porifera</taxon>
        <taxon>Hexactinellida</taxon>
        <taxon>Hexasterophora</taxon>
        <taxon>Lyssacinosida</taxon>
        <taxon>Leucopsacidae</taxon>
        <taxon>Oopsacas</taxon>
    </lineage>
</organism>
<name>A0AAV7KAT0_9METZ</name>
<evidence type="ECO:0000313" key="7">
    <source>
        <dbReference type="Proteomes" id="UP001165289"/>
    </source>
</evidence>
<comment type="similarity">
    <text evidence="1">Belongs to the carnitine/choline acetyltransferase family.</text>
</comment>
<proteinExistence type="inferred from homology"/>
<dbReference type="InterPro" id="IPR042231">
    <property type="entry name" value="Cho/carn_acyl_trans_2"/>
</dbReference>
<protein>
    <submittedName>
        <fullName evidence="6">Carnitine O-acetyltransferase-like</fullName>
    </submittedName>
</protein>
<keyword evidence="2" id="KW-0808">Transferase</keyword>
<evidence type="ECO:0000259" key="5">
    <source>
        <dbReference type="Pfam" id="PF00755"/>
    </source>
</evidence>
<keyword evidence="7" id="KW-1185">Reference proteome</keyword>
<dbReference type="InterPro" id="IPR000542">
    <property type="entry name" value="Carn_acyl_trans"/>
</dbReference>
<dbReference type="EMBL" id="JAKMXF010000111">
    <property type="protein sequence ID" value="KAI6657714.1"/>
    <property type="molecule type" value="Genomic_DNA"/>
</dbReference>
<dbReference type="GO" id="GO:0016746">
    <property type="term" value="F:acyltransferase activity"/>
    <property type="evidence" value="ECO:0007669"/>
    <property type="project" value="UniProtKB-KW"/>
</dbReference>
<dbReference type="AlphaFoldDB" id="A0AAV7KAT0"/>
<reference evidence="6 7" key="1">
    <citation type="journal article" date="2023" name="BMC Biol.">
        <title>The compact genome of the sponge Oopsacas minuta (Hexactinellida) is lacking key metazoan core genes.</title>
        <authorList>
            <person name="Santini S."/>
            <person name="Schenkelaars Q."/>
            <person name="Jourda C."/>
            <person name="Duchesne M."/>
            <person name="Belahbib H."/>
            <person name="Rocher C."/>
            <person name="Selva M."/>
            <person name="Riesgo A."/>
            <person name="Vervoort M."/>
            <person name="Leys S.P."/>
            <person name="Kodjabachian L."/>
            <person name="Le Bivic A."/>
            <person name="Borchiellini C."/>
            <person name="Claverie J.M."/>
            <person name="Renard E."/>
        </authorList>
    </citation>
    <scope>NUCLEOTIDE SEQUENCE [LARGE SCALE GENOMIC DNA]</scope>
    <source>
        <strain evidence="6">SPO-2</strain>
    </source>
</reference>
<sequence length="593" mass="68044">MTSNTNSLPRLPVPKLHQTINKFLNSVRPLLTLEEYSQTADLAQEFLNKEGIYLQGLLLDRAASTDNWLTEWWLETAYLKFRGPLPIYSTPVCVRSKQQFTNVSHWIDYLSKYLYATGKFFDLVRNNNLPQDIIGDSPLCMSQYNKLAGTYRIPGVEIDSLRYSPDTNHVLVIHRGRYFKLPIYTGEGELKRVLQPYLIKHLLYSIISMPEEEQVPVGVLTSLDRYSWCVARQEMMTSSVNKHSLDVIEESMLAIELDEPGIESYESFFIQTMIGDLSENFRYYNRWHDIRYQKVVTSDGFSSSSMEHTATDGSAAMTQAAHTYSYTTPVSDIPVSLEQLPFLEELKWEISPIVASYITDAKYRLIQLSKKLSVKIFTFSGFGKNLPKSLKLSPDSNIQLAIQLTFFKLHGVSTACYESVTTTKFYEGRTDTIRSTSIESDELVRHLYFNGDVMSDKLLGLLKKFYIAHNKYSIEAWNGQGIDRHLFGLEMLSKQHNMSPKLFSNLGYIRNKHFQLSTSQLPNKYYQYPGYAPLVQDGYGVCYNPQKSDIHFIVSSYNSCPDTVTADRFSEVLIESLFCIKTLLEQFPVPSRL</sequence>
<feature type="active site" description="Proton acceptor" evidence="4">
    <location>
        <position position="308"/>
    </location>
</feature>
<dbReference type="SUPFAM" id="SSF52777">
    <property type="entry name" value="CoA-dependent acyltransferases"/>
    <property type="match status" value="2"/>
</dbReference>
<feature type="domain" description="Choline/carnitine acyltransferase" evidence="5">
    <location>
        <begin position="11"/>
        <end position="573"/>
    </location>
</feature>
<comment type="caution">
    <text evidence="6">The sequence shown here is derived from an EMBL/GenBank/DDBJ whole genome shotgun (WGS) entry which is preliminary data.</text>
</comment>
<evidence type="ECO:0000256" key="3">
    <source>
        <dbReference type="ARBA" id="ARBA00023315"/>
    </source>
</evidence>
<dbReference type="PANTHER" id="PTHR22589:SF103">
    <property type="entry name" value="CARNITINE O-ACETYL-TRANSFERASE, ISOFORM A-RELATED"/>
    <property type="match status" value="1"/>
</dbReference>
<dbReference type="PANTHER" id="PTHR22589">
    <property type="entry name" value="CARNITINE O-ACYLTRANSFERASE"/>
    <property type="match status" value="1"/>
</dbReference>
<evidence type="ECO:0000256" key="1">
    <source>
        <dbReference type="ARBA" id="ARBA00005232"/>
    </source>
</evidence>
<accession>A0AAV7KAT0</accession>
<dbReference type="Proteomes" id="UP001165289">
    <property type="component" value="Unassembled WGS sequence"/>
</dbReference>
<dbReference type="Gene3D" id="3.30.559.10">
    <property type="entry name" value="Chloramphenicol acetyltransferase-like domain"/>
    <property type="match status" value="1"/>
</dbReference>
<dbReference type="Gene3D" id="3.30.559.70">
    <property type="entry name" value="Choline/Carnitine o-acyltransferase, domain 2"/>
    <property type="match status" value="1"/>
</dbReference>
<evidence type="ECO:0000256" key="2">
    <source>
        <dbReference type="ARBA" id="ARBA00022679"/>
    </source>
</evidence>
<dbReference type="Pfam" id="PF00755">
    <property type="entry name" value="Carn_acyltransf"/>
    <property type="match status" value="1"/>
</dbReference>
<keyword evidence="3" id="KW-0012">Acyltransferase</keyword>
<dbReference type="InterPro" id="IPR023213">
    <property type="entry name" value="CAT-like_dom_sf"/>
</dbReference>